<keyword evidence="3 6" id="KW-0479">Metal-binding</keyword>
<dbReference type="EC" id="3.5.2.3" evidence="6"/>
<feature type="binding site" evidence="6">
    <location>
        <position position="306"/>
    </location>
    <ligand>
        <name>Zn(2+)</name>
        <dbReference type="ChEBI" id="CHEBI:29105"/>
        <label>1</label>
    </ligand>
</feature>
<dbReference type="GO" id="GO:0006145">
    <property type="term" value="P:purine nucleobase catabolic process"/>
    <property type="evidence" value="ECO:0007669"/>
    <property type="project" value="TreeGrafter"/>
</dbReference>
<evidence type="ECO:0000256" key="2">
    <source>
        <dbReference type="ARBA" id="ARBA00010286"/>
    </source>
</evidence>
<evidence type="ECO:0000256" key="4">
    <source>
        <dbReference type="ARBA" id="ARBA00022801"/>
    </source>
</evidence>
<dbReference type="HAMAP" id="MF_00220_B">
    <property type="entry name" value="PyrC_classI_B"/>
    <property type="match status" value="1"/>
</dbReference>
<dbReference type="PROSITE" id="PS00483">
    <property type="entry name" value="DIHYDROOROTASE_2"/>
    <property type="match status" value="1"/>
</dbReference>
<dbReference type="Gene3D" id="2.30.40.10">
    <property type="entry name" value="Urease, subunit C, domain 1"/>
    <property type="match status" value="1"/>
</dbReference>
<dbReference type="AlphaFoldDB" id="A0A075X0L3"/>
<evidence type="ECO:0000256" key="1">
    <source>
        <dbReference type="ARBA" id="ARBA00002368"/>
    </source>
</evidence>
<dbReference type="EMBL" id="CP008796">
    <property type="protein sequence ID" value="AIH04532.1"/>
    <property type="molecule type" value="Genomic_DNA"/>
</dbReference>
<evidence type="ECO:0000313" key="9">
    <source>
        <dbReference type="Proteomes" id="UP000028481"/>
    </source>
</evidence>
<feature type="binding site" evidence="6">
    <location>
        <position position="279"/>
    </location>
    <ligand>
        <name>substrate</name>
    </ligand>
</feature>
<feature type="binding site" evidence="6">
    <location>
        <position position="153"/>
    </location>
    <ligand>
        <name>Zn(2+)</name>
        <dbReference type="ChEBI" id="CHEBI:29105"/>
        <label>2</label>
    </ligand>
</feature>
<evidence type="ECO:0000256" key="3">
    <source>
        <dbReference type="ARBA" id="ARBA00022723"/>
    </source>
</evidence>
<dbReference type="UniPathway" id="UPA00070">
    <property type="reaction ID" value="UER00117"/>
</dbReference>
<feature type="binding site" evidence="6">
    <location>
        <position position="95"/>
    </location>
    <ligand>
        <name>substrate</name>
    </ligand>
</feature>
<organism evidence="8 9">
    <name type="scientific">Thermodesulfobacterium commune DSM 2178</name>
    <dbReference type="NCBI Taxonomy" id="289377"/>
    <lineage>
        <taxon>Bacteria</taxon>
        <taxon>Pseudomonadati</taxon>
        <taxon>Thermodesulfobacteriota</taxon>
        <taxon>Thermodesulfobacteria</taxon>
        <taxon>Thermodesulfobacteriales</taxon>
        <taxon>Thermodesulfobacteriaceae</taxon>
        <taxon>Thermodesulfobacterium</taxon>
    </lineage>
</organism>
<feature type="binding site" evidence="6">
    <location>
        <position position="233"/>
    </location>
    <ligand>
        <name>Zn(2+)</name>
        <dbReference type="ChEBI" id="CHEBI:29105"/>
        <label>2</label>
    </ligand>
</feature>
<dbReference type="InterPro" id="IPR032466">
    <property type="entry name" value="Metal_Hydrolase"/>
</dbReference>
<gene>
    <name evidence="6" type="primary">pyrC</name>
    <name evidence="8" type="ORF">HL41_07450</name>
</gene>
<dbReference type="GO" id="GO:0005737">
    <property type="term" value="C:cytoplasm"/>
    <property type="evidence" value="ECO:0007669"/>
    <property type="project" value="TreeGrafter"/>
</dbReference>
<dbReference type="GO" id="GO:0004038">
    <property type="term" value="F:allantoinase activity"/>
    <property type="evidence" value="ECO:0007669"/>
    <property type="project" value="TreeGrafter"/>
</dbReference>
<dbReference type="STRING" id="289377.HL41_07450"/>
<evidence type="ECO:0000256" key="5">
    <source>
        <dbReference type="ARBA" id="ARBA00022975"/>
    </source>
</evidence>
<evidence type="ECO:0000256" key="6">
    <source>
        <dbReference type="HAMAP-Rule" id="MF_00220"/>
    </source>
</evidence>
<evidence type="ECO:0000313" key="8">
    <source>
        <dbReference type="EMBL" id="AIH04532.1"/>
    </source>
</evidence>
<keyword evidence="4 6" id="KW-0378">Hydrolase</keyword>
<feature type="domain" description="Dihydroorotase catalytic" evidence="7">
    <location>
        <begin position="51"/>
        <end position="238"/>
    </location>
</feature>
<dbReference type="Gene3D" id="3.20.20.140">
    <property type="entry name" value="Metal-dependent hydrolases"/>
    <property type="match status" value="1"/>
</dbReference>
<comment type="cofactor">
    <cofactor evidence="6">
        <name>Zn(2+)</name>
        <dbReference type="ChEBI" id="CHEBI:29105"/>
    </cofactor>
    <text evidence="6">Binds 2 Zn(2+) ions per subunit.</text>
</comment>
<dbReference type="InterPro" id="IPR024403">
    <property type="entry name" value="DHOase_cat"/>
</dbReference>
<keyword evidence="6" id="KW-0862">Zinc</keyword>
<dbReference type="Pfam" id="PF12890">
    <property type="entry name" value="DHOase"/>
    <property type="match status" value="1"/>
</dbReference>
<dbReference type="PANTHER" id="PTHR43668:SF2">
    <property type="entry name" value="ALLANTOINASE"/>
    <property type="match status" value="1"/>
</dbReference>
<feature type="binding site" evidence="6">
    <location>
        <position position="61"/>
    </location>
    <ligand>
        <name>Zn(2+)</name>
        <dbReference type="ChEBI" id="CHEBI:29105"/>
        <label>1</label>
    </ligand>
</feature>
<comment type="similarity">
    <text evidence="2 6">Belongs to the metallo-dependent hydrolases superfamily. DHOase family. Class I DHOase subfamily.</text>
</comment>
<sequence length="427" mass="47189">MKLLIKKGRIIDPSQGIDQIGDLLVEEGIIKGIADDIPSDQYTKVFWAEEKWVLPGLVDIHVHLRDPGQEWKEDIETGTKAALYGGVLRVACMPNTVPPNDTPEITSYILKKAEEKGYVKVYPIGCITKGQKGEELTEFGRLKEAGIVAVSDDGKWVANSEVMKRALLYAKQFNLAVISHCEDPTLSQGGQINEGFFSAKLGLKGIPWSAEVAAVVRDLLLAKETGQPVHLAHLSCKEVIPFLRWAKEEDIPFTAETCPHYFSLTEKEVEGYNTLAKVNPPLRKEEDVLAIKEALKEGLIQVIASDHAPHSVLEKEIEFSLAPPGMIGLQTLLPLSLNLVKEGWLNPLKLTECLITNPAKVINVEPPSLKPGKKAEFIVFDPNKTYVLGPDIIQSKSKNTPFLNKELKGITVLAVIGEKIWELNWAV</sequence>
<dbReference type="SUPFAM" id="SSF51338">
    <property type="entry name" value="Composite domain of metallo-dependent hydrolases"/>
    <property type="match status" value="1"/>
</dbReference>
<feature type="active site" evidence="6">
    <location>
        <position position="306"/>
    </location>
</feature>
<dbReference type="PROSITE" id="PS00482">
    <property type="entry name" value="DIHYDROOROTASE_1"/>
    <property type="match status" value="1"/>
</dbReference>
<dbReference type="OrthoDB" id="9765462at2"/>
<dbReference type="Proteomes" id="UP000028481">
    <property type="component" value="Chromosome"/>
</dbReference>
<dbReference type="CDD" id="cd01317">
    <property type="entry name" value="DHOase_IIa"/>
    <property type="match status" value="1"/>
</dbReference>
<dbReference type="GO" id="GO:0004151">
    <property type="term" value="F:dihydroorotase activity"/>
    <property type="evidence" value="ECO:0007669"/>
    <property type="project" value="UniProtKB-UniRule"/>
</dbReference>
<keyword evidence="5 6" id="KW-0665">Pyrimidine biosynthesis</keyword>
<proteinExistence type="inferred from homology"/>
<dbReference type="HOGENOM" id="CLU_015572_1_0_0"/>
<dbReference type="InterPro" id="IPR050138">
    <property type="entry name" value="DHOase/Allantoinase_Hydrolase"/>
</dbReference>
<dbReference type="GO" id="GO:0044205">
    <property type="term" value="P:'de novo' UMP biosynthetic process"/>
    <property type="evidence" value="ECO:0007669"/>
    <property type="project" value="UniProtKB-UniRule"/>
</dbReference>
<evidence type="ECO:0000259" key="7">
    <source>
        <dbReference type="Pfam" id="PF12890"/>
    </source>
</evidence>
<feature type="binding site" evidence="6">
    <location>
        <begin position="63"/>
        <end position="65"/>
    </location>
    <ligand>
        <name>substrate</name>
    </ligand>
</feature>
<feature type="binding site" evidence="6">
    <location>
        <begin position="324"/>
        <end position="325"/>
    </location>
    <ligand>
        <name>substrate</name>
    </ligand>
</feature>
<dbReference type="InterPro" id="IPR004722">
    <property type="entry name" value="DHOase"/>
</dbReference>
<dbReference type="eggNOG" id="COG0044">
    <property type="taxonomic scope" value="Bacteria"/>
</dbReference>
<dbReference type="RefSeq" id="WP_038062257.1">
    <property type="nucleotide sequence ID" value="NZ_CP008796.1"/>
</dbReference>
<dbReference type="KEGG" id="tcm:HL41_07450"/>
<accession>A0A075X0L3</accession>
<dbReference type="SUPFAM" id="SSF51556">
    <property type="entry name" value="Metallo-dependent hydrolases"/>
    <property type="match status" value="1"/>
</dbReference>
<feature type="binding site" evidence="6">
    <location>
        <position position="180"/>
    </location>
    <ligand>
        <name>Zn(2+)</name>
        <dbReference type="ChEBI" id="CHEBI:29105"/>
        <label>2</label>
    </ligand>
</feature>
<dbReference type="NCBIfam" id="TIGR00857">
    <property type="entry name" value="pyrC_multi"/>
    <property type="match status" value="1"/>
</dbReference>
<dbReference type="InterPro" id="IPR002195">
    <property type="entry name" value="Dihydroorotase_CS"/>
</dbReference>
<keyword evidence="9" id="KW-1185">Reference proteome</keyword>
<dbReference type="PANTHER" id="PTHR43668">
    <property type="entry name" value="ALLANTOINASE"/>
    <property type="match status" value="1"/>
</dbReference>
<protein>
    <recommendedName>
        <fullName evidence="6">Dihydroorotase</fullName>
        <shortName evidence="6">DHOase</shortName>
        <ecNumber evidence="6">3.5.2.3</ecNumber>
    </recommendedName>
</protein>
<name>A0A075X0L3_9BACT</name>
<reference evidence="8 9" key="1">
    <citation type="journal article" date="2015" name="Genome Announc.">
        <title>Genome Sequence of a Sulfate-Reducing Thermophilic Bacterium, Thermodesulfobacterium commune DSM 2178T (Phylum Thermodesulfobacteria).</title>
        <authorList>
            <person name="Bhatnagar S."/>
            <person name="Badger J.H."/>
            <person name="Madupu R."/>
            <person name="Khouri H.M."/>
            <person name="O'Connor E.M."/>
            <person name="Robb F.T."/>
            <person name="Ward N.L."/>
            <person name="Eisen J.A."/>
        </authorList>
    </citation>
    <scope>NUCLEOTIDE SEQUENCE [LARGE SCALE GENOMIC DNA]</scope>
    <source>
        <strain evidence="8 9">DSM 2178</strain>
    </source>
</reference>
<feature type="binding site" evidence="6">
    <location>
        <position position="63"/>
    </location>
    <ligand>
        <name>Zn(2+)</name>
        <dbReference type="ChEBI" id="CHEBI:29105"/>
        <label>1</label>
    </ligand>
</feature>
<feature type="binding site" evidence="6">
    <location>
        <position position="310"/>
    </location>
    <ligand>
        <name>substrate</name>
    </ligand>
</feature>
<dbReference type="PaxDb" id="289377-HL41_07450"/>
<comment type="catalytic activity">
    <reaction evidence="6">
        <text>(S)-dihydroorotate + H2O = N-carbamoyl-L-aspartate + H(+)</text>
        <dbReference type="Rhea" id="RHEA:24296"/>
        <dbReference type="ChEBI" id="CHEBI:15377"/>
        <dbReference type="ChEBI" id="CHEBI:15378"/>
        <dbReference type="ChEBI" id="CHEBI:30864"/>
        <dbReference type="ChEBI" id="CHEBI:32814"/>
        <dbReference type="EC" id="3.5.2.3"/>
    </reaction>
</comment>
<dbReference type="InterPro" id="IPR011059">
    <property type="entry name" value="Metal-dep_hydrolase_composite"/>
</dbReference>
<dbReference type="GO" id="GO:0008270">
    <property type="term" value="F:zinc ion binding"/>
    <property type="evidence" value="ECO:0007669"/>
    <property type="project" value="UniProtKB-UniRule"/>
</dbReference>
<comment type="pathway">
    <text evidence="6">Pyrimidine metabolism; UMP biosynthesis via de novo pathway; (S)-dihydroorotate from bicarbonate: step 3/3.</text>
</comment>
<comment type="function">
    <text evidence="1 6">Catalyzes the reversible cyclization of carbamoyl aspartate to dihydroorotate.</text>
</comment>
<feature type="binding site" evidence="6">
    <location>
        <position position="153"/>
    </location>
    <ligand>
        <name>Zn(2+)</name>
        <dbReference type="ChEBI" id="CHEBI:29105"/>
        <label>1</label>
    </ligand>
</feature>